<gene>
    <name evidence="2" type="ordered locus">PCC7424_4797</name>
</gene>
<keyword evidence="2" id="KW-0328">Glycosyltransferase</keyword>
<keyword evidence="3" id="KW-1185">Reference proteome</keyword>
<dbReference type="Pfam" id="PF00156">
    <property type="entry name" value="Pribosyltran"/>
    <property type="match status" value="1"/>
</dbReference>
<dbReference type="EMBL" id="CP001291">
    <property type="protein sequence ID" value="ACK73154.1"/>
    <property type="molecule type" value="Genomic_DNA"/>
</dbReference>
<dbReference type="Proteomes" id="UP000002384">
    <property type="component" value="Chromosome"/>
</dbReference>
<keyword evidence="2" id="KW-0808">Transferase</keyword>
<feature type="domain" description="Phosphoribosyltransferase" evidence="1">
    <location>
        <begin position="6"/>
        <end position="165"/>
    </location>
</feature>
<dbReference type="GO" id="GO:0016757">
    <property type="term" value="F:glycosyltransferase activity"/>
    <property type="evidence" value="ECO:0007669"/>
    <property type="project" value="UniProtKB-KW"/>
</dbReference>
<proteinExistence type="predicted"/>
<dbReference type="Gene3D" id="3.30.1310.20">
    <property type="entry name" value="PRTase-like"/>
    <property type="match status" value="1"/>
</dbReference>
<evidence type="ECO:0000259" key="1">
    <source>
        <dbReference type="Pfam" id="PF00156"/>
    </source>
</evidence>
<dbReference type="Gene3D" id="3.40.50.2020">
    <property type="match status" value="1"/>
</dbReference>
<evidence type="ECO:0000313" key="3">
    <source>
        <dbReference type="Proteomes" id="UP000002384"/>
    </source>
</evidence>
<dbReference type="InterPro" id="IPR029057">
    <property type="entry name" value="PRTase-like"/>
</dbReference>
<dbReference type="OrthoDB" id="9810066at2"/>
<dbReference type="AlphaFoldDB" id="B7KD33"/>
<sequence>MTDILQNRTQAGQLLAVELNDHKNRSDVLVLALPRGGVPVGFEIAKKLNLPLDVCLVRKLGVPGRKELAMGAIGTGGVRIINQEIVTWLNITPESIERVAAEEQKELERRDRLYRENRPFPNLETQTIILVDDGIATGSTLRAAIATLKQHHPKEIIVAVPVASREICQGLKSEVDEVVCLLQPDPLHSISLWYEDFSQTEDQEVRHLLAIANDKFEQLFNGVV</sequence>
<dbReference type="STRING" id="65393.PCC7424_4797"/>
<dbReference type="SUPFAM" id="SSF53271">
    <property type="entry name" value="PRTase-like"/>
    <property type="match status" value="1"/>
</dbReference>
<protein>
    <submittedName>
        <fullName evidence="2">Phosphoribosyltransferase</fullName>
    </submittedName>
</protein>
<dbReference type="KEGG" id="cyc:PCC7424_4797"/>
<evidence type="ECO:0000313" key="2">
    <source>
        <dbReference type="EMBL" id="ACK73154.1"/>
    </source>
</evidence>
<dbReference type="InterPro" id="IPR000836">
    <property type="entry name" value="PRTase_dom"/>
</dbReference>
<dbReference type="eggNOG" id="COG1926">
    <property type="taxonomic scope" value="Bacteria"/>
</dbReference>
<name>B7KD33_GLOC7</name>
<dbReference type="HOGENOM" id="CLU_083583_0_0_3"/>
<organism evidence="2 3">
    <name type="scientific">Gloeothece citriformis (strain PCC 7424)</name>
    <name type="common">Cyanothece sp. (strain PCC 7424)</name>
    <dbReference type="NCBI Taxonomy" id="65393"/>
    <lineage>
        <taxon>Bacteria</taxon>
        <taxon>Bacillati</taxon>
        <taxon>Cyanobacteriota</taxon>
        <taxon>Cyanophyceae</taxon>
        <taxon>Oscillatoriophycideae</taxon>
        <taxon>Chroococcales</taxon>
        <taxon>Aphanothecaceae</taxon>
        <taxon>Gloeothece</taxon>
        <taxon>Gloeothece citriformis</taxon>
    </lineage>
</organism>
<dbReference type="CDD" id="cd06223">
    <property type="entry name" value="PRTases_typeI"/>
    <property type="match status" value="1"/>
</dbReference>
<reference evidence="3" key="1">
    <citation type="journal article" date="2011" name="MBio">
        <title>Novel metabolic attributes of the genus Cyanothece, comprising a group of unicellular nitrogen-fixing Cyanobacteria.</title>
        <authorList>
            <person name="Bandyopadhyay A."/>
            <person name="Elvitigala T."/>
            <person name="Welsh E."/>
            <person name="Stockel J."/>
            <person name="Liberton M."/>
            <person name="Min H."/>
            <person name="Sherman L.A."/>
            <person name="Pakrasi H.B."/>
        </authorList>
    </citation>
    <scope>NUCLEOTIDE SEQUENCE [LARGE SCALE GENOMIC DNA]</scope>
    <source>
        <strain evidence="3">PCC 7424</strain>
    </source>
</reference>
<dbReference type="RefSeq" id="WP_015956736.1">
    <property type="nucleotide sequence ID" value="NC_011729.1"/>
</dbReference>
<accession>B7KD33</accession>